<accession>A0A5C6UF09</accession>
<reference evidence="2 3" key="1">
    <citation type="journal article" date="2013" name="Antonie Van Leeuwenhoek">
        <title>Sphingomonas ginsenosidivorax sp. nov., with the ability to transform ginsenosides.</title>
        <authorList>
            <person name="Jin X.F."/>
            <person name="Kim J.K."/>
            <person name="Liu Q.M."/>
            <person name="Kang M.S."/>
            <person name="He D."/>
            <person name="Jin F.X."/>
            <person name="Kim S.C."/>
            <person name="Im W.T."/>
        </authorList>
    </citation>
    <scope>NUCLEOTIDE SEQUENCE [LARGE SCALE GENOMIC DNA]</scope>
    <source>
        <strain evidence="2 3">KHI67</strain>
    </source>
</reference>
<dbReference type="EMBL" id="VOQR01000001">
    <property type="protein sequence ID" value="TXC70548.1"/>
    <property type="molecule type" value="Genomic_DNA"/>
</dbReference>
<keyword evidence="1" id="KW-0812">Transmembrane</keyword>
<dbReference type="Pfam" id="PF10617">
    <property type="entry name" value="DUF2474"/>
    <property type="match status" value="1"/>
</dbReference>
<sequence>MPGQHPLPRWRRVAWMMLIWLGSVLALGAVSLVIRSWLHA</sequence>
<dbReference type="RefSeq" id="WP_147080853.1">
    <property type="nucleotide sequence ID" value="NZ_VOQR01000001.1"/>
</dbReference>
<protein>
    <submittedName>
        <fullName evidence="2">DUF2474 domain-containing protein</fullName>
    </submittedName>
</protein>
<proteinExistence type="predicted"/>
<name>A0A5C6UF09_9SPHN</name>
<keyword evidence="3" id="KW-1185">Reference proteome</keyword>
<keyword evidence="1" id="KW-0472">Membrane</keyword>
<evidence type="ECO:0000313" key="2">
    <source>
        <dbReference type="EMBL" id="TXC70548.1"/>
    </source>
</evidence>
<evidence type="ECO:0000256" key="1">
    <source>
        <dbReference type="SAM" id="Phobius"/>
    </source>
</evidence>
<dbReference type="InterPro" id="IPR018895">
    <property type="entry name" value="DUF2474"/>
</dbReference>
<gene>
    <name evidence="2" type="ORF">FSB78_06035</name>
</gene>
<dbReference type="Proteomes" id="UP000321250">
    <property type="component" value="Unassembled WGS sequence"/>
</dbReference>
<dbReference type="AlphaFoldDB" id="A0A5C6UF09"/>
<evidence type="ECO:0000313" key="3">
    <source>
        <dbReference type="Proteomes" id="UP000321250"/>
    </source>
</evidence>
<dbReference type="OrthoDB" id="6199137at2"/>
<keyword evidence="1" id="KW-1133">Transmembrane helix</keyword>
<comment type="caution">
    <text evidence="2">The sequence shown here is derived from an EMBL/GenBank/DDBJ whole genome shotgun (WGS) entry which is preliminary data.</text>
</comment>
<organism evidence="2 3">
    <name type="scientific">Sphingomonas ginsenosidivorax</name>
    <dbReference type="NCBI Taxonomy" id="862135"/>
    <lineage>
        <taxon>Bacteria</taxon>
        <taxon>Pseudomonadati</taxon>
        <taxon>Pseudomonadota</taxon>
        <taxon>Alphaproteobacteria</taxon>
        <taxon>Sphingomonadales</taxon>
        <taxon>Sphingomonadaceae</taxon>
        <taxon>Sphingomonas</taxon>
    </lineage>
</organism>
<feature type="transmembrane region" description="Helical" evidence="1">
    <location>
        <begin position="12"/>
        <end position="34"/>
    </location>
</feature>